<feature type="non-terminal residue" evidence="2">
    <location>
        <position position="44"/>
    </location>
</feature>
<reference evidence="2" key="1">
    <citation type="submission" date="2020-02" db="EMBL/GenBank/DDBJ databases">
        <authorList>
            <person name="Meier V. D."/>
        </authorList>
    </citation>
    <scope>NUCLEOTIDE SEQUENCE</scope>
    <source>
        <strain evidence="2">AVDCRST_MAG54</strain>
    </source>
</reference>
<dbReference type="EMBL" id="CADCTH010000353">
    <property type="protein sequence ID" value="CAA9266902.1"/>
    <property type="molecule type" value="Genomic_DNA"/>
</dbReference>
<sequence length="44" mass="5428">ERRRHDHERARPGRRRGQRTGLRRRGGRRRGPRPGRRRRHRAGL</sequence>
<evidence type="ECO:0000313" key="2">
    <source>
        <dbReference type="EMBL" id="CAA9266902.1"/>
    </source>
</evidence>
<proteinExistence type="predicted"/>
<protein>
    <submittedName>
        <fullName evidence="2">Uncharacterized protein</fullName>
    </submittedName>
</protein>
<feature type="region of interest" description="Disordered" evidence="1">
    <location>
        <begin position="1"/>
        <end position="44"/>
    </location>
</feature>
<name>A0A6J4J300_9PSEU</name>
<organism evidence="2">
    <name type="scientific">uncultured Actinomycetospora sp</name>
    <dbReference type="NCBI Taxonomy" id="1135996"/>
    <lineage>
        <taxon>Bacteria</taxon>
        <taxon>Bacillati</taxon>
        <taxon>Actinomycetota</taxon>
        <taxon>Actinomycetes</taxon>
        <taxon>Pseudonocardiales</taxon>
        <taxon>Pseudonocardiaceae</taxon>
        <taxon>Actinomycetospora</taxon>
        <taxon>environmental samples</taxon>
    </lineage>
</organism>
<feature type="non-terminal residue" evidence="2">
    <location>
        <position position="1"/>
    </location>
</feature>
<dbReference type="AlphaFoldDB" id="A0A6J4J300"/>
<evidence type="ECO:0000256" key="1">
    <source>
        <dbReference type="SAM" id="MobiDB-lite"/>
    </source>
</evidence>
<gene>
    <name evidence="2" type="ORF">AVDCRST_MAG54-2774</name>
</gene>
<accession>A0A6J4J300</accession>